<accession>A0A835CVI7</accession>
<organism evidence="2 3">
    <name type="scientific">Aphidius gifuensis</name>
    <name type="common">Parasitoid wasp</name>
    <dbReference type="NCBI Taxonomy" id="684658"/>
    <lineage>
        <taxon>Eukaryota</taxon>
        <taxon>Metazoa</taxon>
        <taxon>Ecdysozoa</taxon>
        <taxon>Arthropoda</taxon>
        <taxon>Hexapoda</taxon>
        <taxon>Insecta</taxon>
        <taxon>Pterygota</taxon>
        <taxon>Neoptera</taxon>
        <taxon>Endopterygota</taxon>
        <taxon>Hymenoptera</taxon>
        <taxon>Apocrita</taxon>
        <taxon>Ichneumonoidea</taxon>
        <taxon>Braconidae</taxon>
        <taxon>Aphidiinae</taxon>
        <taxon>Aphidius</taxon>
    </lineage>
</organism>
<feature type="region of interest" description="Disordered" evidence="1">
    <location>
        <begin position="141"/>
        <end position="204"/>
    </location>
</feature>
<proteinExistence type="predicted"/>
<dbReference type="AlphaFoldDB" id="A0A835CVI7"/>
<reference evidence="2 3" key="1">
    <citation type="submission" date="2020-08" db="EMBL/GenBank/DDBJ databases">
        <title>Aphidius gifuensis genome sequencing and assembly.</title>
        <authorList>
            <person name="Du Z."/>
        </authorList>
    </citation>
    <scope>NUCLEOTIDE SEQUENCE [LARGE SCALE GENOMIC DNA]</scope>
    <source>
        <strain evidence="2">YNYX2018</strain>
        <tissue evidence="2">Adults</tissue>
    </source>
</reference>
<keyword evidence="3" id="KW-1185">Reference proteome</keyword>
<dbReference type="EMBL" id="JACMRX010000001">
    <property type="protein sequence ID" value="KAF7997502.1"/>
    <property type="molecule type" value="Genomic_DNA"/>
</dbReference>
<feature type="compositionally biased region" description="Polar residues" evidence="1">
    <location>
        <begin position="175"/>
        <end position="202"/>
    </location>
</feature>
<evidence type="ECO:0000313" key="2">
    <source>
        <dbReference type="EMBL" id="KAF7997502.1"/>
    </source>
</evidence>
<evidence type="ECO:0000313" key="3">
    <source>
        <dbReference type="Proteomes" id="UP000639338"/>
    </source>
</evidence>
<comment type="caution">
    <text evidence="2">The sequence shown here is derived from an EMBL/GenBank/DDBJ whole genome shotgun (WGS) entry which is preliminary data.</text>
</comment>
<dbReference type="OrthoDB" id="6778624at2759"/>
<name>A0A835CVI7_APHGI</name>
<dbReference type="Proteomes" id="UP000639338">
    <property type="component" value="Unassembled WGS sequence"/>
</dbReference>
<protein>
    <submittedName>
        <fullName evidence="2">Uncharacterized protein</fullName>
    </submittedName>
</protein>
<evidence type="ECO:0000256" key="1">
    <source>
        <dbReference type="SAM" id="MobiDB-lite"/>
    </source>
</evidence>
<gene>
    <name evidence="2" type="ORF">HCN44_006073</name>
</gene>
<sequence length="635" mass="71416">MWSSTEQRVQWCLNMFSIDAQDDKVTSITNNQQDVPVKRKFPDDFMHINKRSKPDSCQSSIDTEKKKALNENCKKSLNFKSEKKKVAVNVVSSFSNVNTVEIIKANNSVKKNKVTSVQADSTDNDDDITIIESKKTTNNEILNDKAPVNLKAPTNKTQNDKNDDQGSSDDITIIESEQINTDKNINDKTPTQLKTPTSQTQNDKAEKHCDNIIVIENKKISKDKSINDKTTTKLNVPINKTQKEDKAENRRGDDDITLIENKKINTNKIINEKTSTKVKTPVKNIQKNDKIDNHCNDLNKPNDNNIVNKNSNKVLTVENIKITSVQSMAPVTTSSIDVVTLDDDDSIQVTEVEVPTEDCIDNADDDVVIITNNLNNTNGVELQVHSNEISSRDINEIIDDDHNYSKKITDTLNNETTSNNSMANCHENNTSMENVTINKSPFVTVHFYKINNHCDDLNKPNDNKIVNKKSNKVLTVENIKITSVQSMAPVTTSSIDVVTLDDDDSIQVTEVVVLTEDCIDNADDDVVIITNNLNNTNGVELKVHSNEISSRDINEIIDDDHNYSKKITDTLNNETTGNNYMVNGHKNNTSMENLTINKNPFVTVHFCDVNKLEDINFTDSLDIEEYNEINSTIIY</sequence>